<dbReference type="RefSeq" id="WP_034651990.1">
    <property type="nucleotide sequence ID" value="NZ_BCVB01000004.1"/>
</dbReference>
<dbReference type="InterPro" id="IPR050490">
    <property type="entry name" value="Bact_solute-bd_prot1"/>
</dbReference>
<dbReference type="Pfam" id="PF01547">
    <property type="entry name" value="SBP_bac_1"/>
    <property type="match status" value="1"/>
</dbReference>
<name>A0A0B6ATZ0_PRIM2</name>
<dbReference type="PANTHER" id="PTHR43649:SF29">
    <property type="entry name" value="OSMOPROTECTIVE COMPOUNDS-BINDING PROTEIN GGTB"/>
    <property type="match status" value="1"/>
</dbReference>
<dbReference type="EMBL" id="CP009920">
    <property type="protein sequence ID" value="AJI24158.1"/>
    <property type="molecule type" value="Genomic_DNA"/>
</dbReference>
<dbReference type="PANTHER" id="PTHR43649">
    <property type="entry name" value="ARABINOSE-BINDING PROTEIN-RELATED"/>
    <property type="match status" value="1"/>
</dbReference>
<keyword evidence="2" id="KW-0813">Transport</keyword>
<dbReference type="InterPro" id="IPR006059">
    <property type="entry name" value="SBP"/>
</dbReference>
<accession>A0A0B6ATZ0</accession>
<dbReference type="PROSITE" id="PS51257">
    <property type="entry name" value="PROKAR_LIPOPROTEIN"/>
    <property type="match status" value="1"/>
</dbReference>
<comment type="similarity">
    <text evidence="1">Belongs to the bacterial solute-binding protein 1 family.</text>
</comment>
<dbReference type="SUPFAM" id="SSF53850">
    <property type="entry name" value="Periplasmic binding protein-like II"/>
    <property type="match status" value="1"/>
</dbReference>
<evidence type="ECO:0000313" key="4">
    <source>
        <dbReference type="Proteomes" id="UP000031829"/>
    </source>
</evidence>
<evidence type="ECO:0000256" key="2">
    <source>
        <dbReference type="ARBA" id="ARBA00022448"/>
    </source>
</evidence>
<protein>
    <submittedName>
        <fullName evidence="3">Bacterial extracellular solute-binding family protein</fullName>
    </submittedName>
</protein>
<dbReference type="AlphaFoldDB" id="A0A0B6ATZ0"/>
<dbReference type="GeneID" id="93642768"/>
<gene>
    <name evidence="3" type="ORF">BG04_4778</name>
</gene>
<evidence type="ECO:0000313" key="3">
    <source>
        <dbReference type="EMBL" id="AJI24158.1"/>
    </source>
</evidence>
<evidence type="ECO:0000256" key="1">
    <source>
        <dbReference type="ARBA" id="ARBA00008520"/>
    </source>
</evidence>
<dbReference type="HOGENOM" id="CLU_031285_12_0_9"/>
<proteinExistence type="inferred from homology"/>
<dbReference type="Gene3D" id="3.40.190.10">
    <property type="entry name" value="Periplasmic binding protein-like II"/>
    <property type="match status" value="2"/>
</dbReference>
<organism evidence="3 4">
    <name type="scientific">Priestia megaterium (strain ATCC 14581 / DSM 32 / CCUG 1817 / JCM 2506 / NBRC 15308 / NCIMB 9376 / NCTC 10342 / NRRL B-14308 / VKM B-512 / Ford 19)</name>
    <name type="common">Bacillus megaterium</name>
    <dbReference type="NCBI Taxonomy" id="1348623"/>
    <lineage>
        <taxon>Bacteria</taxon>
        <taxon>Bacillati</taxon>
        <taxon>Bacillota</taxon>
        <taxon>Bacilli</taxon>
        <taxon>Bacillales</taxon>
        <taxon>Bacillaceae</taxon>
        <taxon>Priestia</taxon>
    </lineage>
</organism>
<dbReference type="Proteomes" id="UP000031829">
    <property type="component" value="Chromosome"/>
</dbReference>
<dbReference type="KEGG" id="bmeg:BG04_4778"/>
<reference evidence="3 4" key="1">
    <citation type="journal article" date="2015" name="Genome Announc.">
        <title>Complete genome sequences for 35 biothreat assay-relevant bacillus species.</title>
        <authorList>
            <person name="Johnson S.L."/>
            <person name="Daligault H.E."/>
            <person name="Davenport K.W."/>
            <person name="Jaissle J."/>
            <person name="Frey K.G."/>
            <person name="Ladner J.T."/>
            <person name="Broomall S.M."/>
            <person name="Bishop-Lilly K.A."/>
            <person name="Bruce D.C."/>
            <person name="Gibbons H.S."/>
            <person name="Coyne S.R."/>
            <person name="Lo C.C."/>
            <person name="Meincke L."/>
            <person name="Munk A.C."/>
            <person name="Koroleva G.I."/>
            <person name="Rosenzweig C.N."/>
            <person name="Palacios G.F."/>
            <person name="Redden C.L."/>
            <person name="Minogue T.D."/>
            <person name="Chain P.S."/>
        </authorList>
    </citation>
    <scope>NUCLEOTIDE SEQUENCE [LARGE SCALE GENOMIC DNA]</scope>
    <source>
        <strain evidence="4">ATCC 14581 / DSM 32 / JCM 2506 / NBRC 15308 / NCIMB 9376 / NCTC 10342 / NRRL B-14308 / VKM B-512</strain>
    </source>
</reference>
<sequence length="428" mass="48302">MKKTNLILASLLSCSLMLGGCAGKQTSSDSDTGKTTLTFFHRWPKEPEKSYFEEVVKEFEKQHPDIDIKTEAVLNDSYKDKIKVMTGTNTPPDVYFSWSDEFARQFVRGNKALDLTSYYKKDSAWSSKLVQSQIKPYTVNKKIYGVPVTMDGKMFFYNKDIFDKLGLKAPTNWNELLNVLSVLKKKHYTALEFGSQDTWTISHYVGTLNQRMVKPDVLSKDYNSKTGTFTDKGYVKALEKLEELVPYFNKNTNSIDHEYARQQFSNGKAAMFYAETAEIKLFGPTKFKIGMFNFPKLEDGKGNATNLTGSPEGFMISSKTKHPKEAMEFLEFLTSKQMGEKLVKEVGKYSAVNDTANSSNSTPEQLEAVDNILKAKEMAPWFDMAIDARIADAYLTGAQLMLNGDKTPKEVMKDVQKAAASVRAESKK</sequence>